<accession>A0A8H7PE78</accession>
<dbReference type="EMBL" id="JAEPQZ010000017">
    <property type="protein sequence ID" value="KAG2172273.1"/>
    <property type="molecule type" value="Genomic_DNA"/>
</dbReference>
<feature type="region of interest" description="Disordered" evidence="1">
    <location>
        <begin position="50"/>
        <end position="73"/>
    </location>
</feature>
<dbReference type="Proteomes" id="UP000654370">
    <property type="component" value="Unassembled WGS sequence"/>
</dbReference>
<dbReference type="AlphaFoldDB" id="A0A8H7PE78"/>
<feature type="compositionally biased region" description="Basic and acidic residues" evidence="1">
    <location>
        <begin position="107"/>
        <end position="117"/>
    </location>
</feature>
<feature type="region of interest" description="Disordered" evidence="1">
    <location>
        <begin position="1"/>
        <end position="37"/>
    </location>
</feature>
<reference evidence="2" key="1">
    <citation type="submission" date="2020-12" db="EMBL/GenBank/DDBJ databases">
        <title>Metabolic potential, ecology and presence of endohyphal bacteria is reflected in genomic diversity of Mucoromycotina.</title>
        <authorList>
            <person name="Muszewska A."/>
            <person name="Okrasinska A."/>
            <person name="Steczkiewicz K."/>
            <person name="Drgas O."/>
            <person name="Orlowska M."/>
            <person name="Perlinska-Lenart U."/>
            <person name="Aleksandrzak-Piekarczyk T."/>
            <person name="Szatraj K."/>
            <person name="Zielenkiewicz U."/>
            <person name="Pilsyk S."/>
            <person name="Malc E."/>
            <person name="Mieczkowski P."/>
            <person name="Kruszewska J.S."/>
            <person name="Biernat P."/>
            <person name="Pawlowska J."/>
        </authorList>
    </citation>
    <scope>NUCLEOTIDE SEQUENCE</scope>
    <source>
        <strain evidence="2">WA0000067209</strain>
    </source>
</reference>
<feature type="compositionally biased region" description="Polar residues" evidence="1">
    <location>
        <begin position="62"/>
        <end position="71"/>
    </location>
</feature>
<comment type="caution">
    <text evidence="2">The sequence shown here is derived from an EMBL/GenBank/DDBJ whole genome shotgun (WGS) entry which is preliminary data.</text>
</comment>
<name>A0A8H7PE78_MORIS</name>
<evidence type="ECO:0000256" key="1">
    <source>
        <dbReference type="SAM" id="MobiDB-lite"/>
    </source>
</evidence>
<organism evidence="2 3">
    <name type="scientific">Mortierella isabellina</name>
    <name type="common">Filamentous fungus</name>
    <name type="synonym">Umbelopsis isabellina</name>
    <dbReference type="NCBI Taxonomy" id="91625"/>
    <lineage>
        <taxon>Eukaryota</taxon>
        <taxon>Fungi</taxon>
        <taxon>Fungi incertae sedis</taxon>
        <taxon>Mucoromycota</taxon>
        <taxon>Mucoromycotina</taxon>
        <taxon>Umbelopsidomycetes</taxon>
        <taxon>Umbelopsidales</taxon>
        <taxon>Umbelopsidaceae</taxon>
        <taxon>Umbelopsis</taxon>
    </lineage>
</organism>
<gene>
    <name evidence="2" type="ORF">INT43_004814</name>
</gene>
<proteinExistence type="predicted"/>
<evidence type="ECO:0000313" key="2">
    <source>
        <dbReference type="EMBL" id="KAG2172273.1"/>
    </source>
</evidence>
<feature type="region of interest" description="Disordered" evidence="1">
    <location>
        <begin position="89"/>
        <end position="117"/>
    </location>
</feature>
<evidence type="ECO:0000313" key="3">
    <source>
        <dbReference type="Proteomes" id="UP000654370"/>
    </source>
</evidence>
<sequence length="117" mass="13396">MLPHDHSKRNTAGIPPPPGQHEQVPENSLVNIPPEYHPEFFEHSDTLAYFAPNQPPTVRQDPIQQPSQATRSQEDVFGELMSLAYLDPQQHESPSDQLRYPWGIPSYDDRPTTNLER</sequence>
<protein>
    <submittedName>
        <fullName evidence="2">Uncharacterized protein</fullName>
    </submittedName>
</protein>
<keyword evidence="3" id="KW-1185">Reference proteome</keyword>